<dbReference type="CDD" id="cd06170">
    <property type="entry name" value="LuxR_C_like"/>
    <property type="match status" value="1"/>
</dbReference>
<dbReference type="InterPro" id="IPR027417">
    <property type="entry name" value="P-loop_NTPase"/>
</dbReference>
<dbReference type="PROSITE" id="PS00622">
    <property type="entry name" value="HTH_LUXR_1"/>
    <property type="match status" value="1"/>
</dbReference>
<dbReference type="SUPFAM" id="SSF46894">
    <property type="entry name" value="C-terminal effector domain of the bipartite response regulators"/>
    <property type="match status" value="1"/>
</dbReference>
<dbReference type="PRINTS" id="PR00038">
    <property type="entry name" value="HTHLUXR"/>
</dbReference>
<keyword evidence="3" id="KW-1185">Reference proteome</keyword>
<dbReference type="Pfam" id="PF13401">
    <property type="entry name" value="AAA_22"/>
    <property type="match status" value="1"/>
</dbReference>
<sequence>MSVDTVTSAVFERGGELPIEGTSYVGRLRETADARRLLGAGHLLTLSGTGGVGKTRLAGRVAAEVGEQYRGEVVFVRLAELRDPDLVADTVAETMGLRDQSGRTSTDLVVNHLRDRRALLVLDNCEHLVDACARFVAAVLRNCPRVSVLVTSRQSIGVPGEQVFPVPPLAVPNPEDVHSPADLERYDAVRLFVDRARAVRSSFAVTEENYVHLARLCHELEGLPLAIELAAVRVRSLSVKQLAERLTDRLSLLTGGKRTAPRRQQTLLATIEWSYGLCSAVEQLMWARASVFSGTVSLAAVEQVCGGAGVDPAEVLDLVDGLLDKSVLVREEHDGEVRYRMLETLRQFGLARLTESGDRPRVARRHRDWHAERAARFQDEWIGPDQVATTAALRRDYPNIRLALDFCFTEPGEAAVGVRMIADIIDFWSISGRFTELRVWMDRALAALPEDAPERVTALRILGWTALFQGDAETVVNSFAAAADLLALRPDEVEAAYIANGWGVAGVFSGHPEAAVPQFRVAMAGFEATGVARGLLSTPPGYGLAVGLAEDYEQGREILNAAIARCAESGETHWRSWTLCVLAFLDMKAAHDAERADPLAVEALRMAHAVGTVEVEAFTTELLAAIASHQGDFVRSATLLGVADAGWTAMGSSTAAYVPLNELREEYLARTRKALGDAAFAKAFDTGRTLPSEDALRYAVERAPERSAVDTVLTRRQAQIAKLVAQGMTNREIADHLVISTRTVETHVEHILTKLDFHSRAQIAAWVTAAGA</sequence>
<dbReference type="PANTHER" id="PTHR47691">
    <property type="entry name" value="REGULATOR-RELATED"/>
    <property type="match status" value="1"/>
</dbReference>
<keyword evidence="2" id="KW-0418">Kinase</keyword>
<dbReference type="STRING" id="1271860.SAMN05216174_11626"/>
<dbReference type="SUPFAM" id="SSF52540">
    <property type="entry name" value="P-loop containing nucleoside triphosphate hydrolases"/>
    <property type="match status" value="1"/>
</dbReference>
<accession>A0A1G6WZ58</accession>
<dbReference type="PROSITE" id="PS50043">
    <property type="entry name" value="HTH_LUXR_2"/>
    <property type="match status" value="1"/>
</dbReference>
<dbReference type="GO" id="GO:0003677">
    <property type="term" value="F:DNA binding"/>
    <property type="evidence" value="ECO:0007669"/>
    <property type="project" value="InterPro"/>
</dbReference>
<dbReference type="Proteomes" id="UP000199501">
    <property type="component" value="Unassembled WGS sequence"/>
</dbReference>
<dbReference type="OrthoDB" id="9812579at2"/>
<dbReference type="Gene3D" id="1.10.10.10">
    <property type="entry name" value="Winged helix-like DNA-binding domain superfamily/Winged helix DNA-binding domain"/>
    <property type="match status" value="1"/>
</dbReference>
<dbReference type="InterPro" id="IPR049945">
    <property type="entry name" value="AAA_22"/>
</dbReference>
<dbReference type="Pfam" id="PF00196">
    <property type="entry name" value="GerE"/>
    <property type="match status" value="1"/>
</dbReference>
<dbReference type="InterPro" id="IPR011990">
    <property type="entry name" value="TPR-like_helical_dom_sf"/>
</dbReference>
<evidence type="ECO:0000313" key="2">
    <source>
        <dbReference type="EMBL" id="SDD71131.1"/>
    </source>
</evidence>
<evidence type="ECO:0000313" key="3">
    <source>
        <dbReference type="Proteomes" id="UP000199501"/>
    </source>
</evidence>
<dbReference type="GO" id="GO:0043531">
    <property type="term" value="F:ADP binding"/>
    <property type="evidence" value="ECO:0007669"/>
    <property type="project" value="InterPro"/>
</dbReference>
<evidence type="ECO:0000259" key="1">
    <source>
        <dbReference type="PROSITE" id="PS50043"/>
    </source>
</evidence>
<dbReference type="PRINTS" id="PR00364">
    <property type="entry name" value="DISEASERSIST"/>
</dbReference>
<protein>
    <submittedName>
        <fullName evidence="2">Non-specific serine/threonine protein kinase</fullName>
    </submittedName>
</protein>
<proteinExistence type="predicted"/>
<feature type="domain" description="HTH luxR-type" evidence="1">
    <location>
        <begin position="706"/>
        <end position="771"/>
    </location>
</feature>
<dbReference type="InterPro" id="IPR000792">
    <property type="entry name" value="Tscrpt_reg_LuxR_C"/>
</dbReference>
<dbReference type="InterPro" id="IPR016032">
    <property type="entry name" value="Sig_transdc_resp-reg_C-effctor"/>
</dbReference>
<dbReference type="PANTHER" id="PTHR47691:SF3">
    <property type="entry name" value="HTH-TYPE TRANSCRIPTIONAL REGULATOR RV0890C-RELATED"/>
    <property type="match status" value="1"/>
</dbReference>
<gene>
    <name evidence="2" type="ORF">SAMN05216174_11626</name>
</gene>
<reference evidence="3" key="1">
    <citation type="submission" date="2016-10" db="EMBL/GenBank/DDBJ databases">
        <authorList>
            <person name="Varghese N."/>
            <person name="Submissions S."/>
        </authorList>
    </citation>
    <scope>NUCLEOTIDE SEQUENCE [LARGE SCALE GENOMIC DNA]</scope>
    <source>
        <strain evidence="3">IBRC-M 10403</strain>
    </source>
</reference>
<keyword evidence="2" id="KW-0723">Serine/threonine-protein kinase</keyword>
<dbReference type="AlphaFoldDB" id="A0A1G6WZ58"/>
<organism evidence="2 3">
    <name type="scientific">Actinokineospora iranica</name>
    <dbReference type="NCBI Taxonomy" id="1271860"/>
    <lineage>
        <taxon>Bacteria</taxon>
        <taxon>Bacillati</taxon>
        <taxon>Actinomycetota</taxon>
        <taxon>Actinomycetes</taxon>
        <taxon>Pseudonocardiales</taxon>
        <taxon>Pseudonocardiaceae</taxon>
        <taxon>Actinokineospora</taxon>
    </lineage>
</organism>
<dbReference type="SMART" id="SM00421">
    <property type="entry name" value="HTH_LUXR"/>
    <property type="match status" value="1"/>
</dbReference>
<dbReference type="Gene3D" id="1.25.40.10">
    <property type="entry name" value="Tetratricopeptide repeat domain"/>
    <property type="match status" value="1"/>
</dbReference>
<dbReference type="GO" id="GO:0004674">
    <property type="term" value="F:protein serine/threonine kinase activity"/>
    <property type="evidence" value="ECO:0007669"/>
    <property type="project" value="UniProtKB-KW"/>
</dbReference>
<dbReference type="InterPro" id="IPR036388">
    <property type="entry name" value="WH-like_DNA-bd_sf"/>
</dbReference>
<name>A0A1G6WZ58_9PSEU</name>
<dbReference type="SUPFAM" id="SSF48452">
    <property type="entry name" value="TPR-like"/>
    <property type="match status" value="1"/>
</dbReference>
<dbReference type="Gene3D" id="3.40.50.300">
    <property type="entry name" value="P-loop containing nucleotide triphosphate hydrolases"/>
    <property type="match status" value="1"/>
</dbReference>
<keyword evidence="2" id="KW-0808">Transferase</keyword>
<dbReference type="GO" id="GO:0006355">
    <property type="term" value="P:regulation of DNA-templated transcription"/>
    <property type="evidence" value="ECO:0007669"/>
    <property type="project" value="InterPro"/>
</dbReference>
<dbReference type="EMBL" id="FMZZ01000016">
    <property type="protein sequence ID" value="SDD71131.1"/>
    <property type="molecule type" value="Genomic_DNA"/>
</dbReference>